<reference evidence="2" key="1">
    <citation type="submission" date="2022-11" db="UniProtKB">
        <authorList>
            <consortium name="WormBaseParasite"/>
        </authorList>
    </citation>
    <scope>IDENTIFICATION</scope>
</reference>
<organism evidence="1 2">
    <name type="scientific">Plectus sambesii</name>
    <dbReference type="NCBI Taxonomy" id="2011161"/>
    <lineage>
        <taxon>Eukaryota</taxon>
        <taxon>Metazoa</taxon>
        <taxon>Ecdysozoa</taxon>
        <taxon>Nematoda</taxon>
        <taxon>Chromadorea</taxon>
        <taxon>Plectida</taxon>
        <taxon>Plectina</taxon>
        <taxon>Plectoidea</taxon>
        <taxon>Plectidae</taxon>
        <taxon>Plectus</taxon>
    </lineage>
</organism>
<evidence type="ECO:0000313" key="1">
    <source>
        <dbReference type="Proteomes" id="UP000887566"/>
    </source>
</evidence>
<dbReference type="AlphaFoldDB" id="A0A914VDL7"/>
<sequence length="116" mass="12502">MAIAVACPPSVTQPLPIQFARRRLRRSQRRCNKCSRQPQRRVYQQGGVRGGGEGYGRRASAVLAGPGGPIYFRINPPSVDQDGIACSIGRRRGKRAKGSLAGTSCRPSLSANVVVR</sequence>
<name>A0A914VDL7_9BILA</name>
<dbReference type="WBParaSite" id="PSAMB.scaffold1863size27146.g15294.t1">
    <property type="protein sequence ID" value="PSAMB.scaffold1863size27146.g15294.t1"/>
    <property type="gene ID" value="PSAMB.scaffold1863size27146.g15294"/>
</dbReference>
<keyword evidence="1" id="KW-1185">Reference proteome</keyword>
<evidence type="ECO:0000313" key="2">
    <source>
        <dbReference type="WBParaSite" id="PSAMB.scaffold1863size27146.g15294.t1"/>
    </source>
</evidence>
<accession>A0A914VDL7</accession>
<protein>
    <submittedName>
        <fullName evidence="2">Uncharacterized protein</fullName>
    </submittedName>
</protein>
<proteinExistence type="predicted"/>
<dbReference type="Proteomes" id="UP000887566">
    <property type="component" value="Unplaced"/>
</dbReference>